<feature type="domain" description="PH" evidence="2">
    <location>
        <begin position="1367"/>
        <end position="1513"/>
    </location>
</feature>
<feature type="compositionally biased region" description="Polar residues" evidence="1">
    <location>
        <begin position="1281"/>
        <end position="1301"/>
    </location>
</feature>
<feature type="region of interest" description="Disordered" evidence="1">
    <location>
        <begin position="147"/>
        <end position="456"/>
    </location>
</feature>
<feature type="compositionally biased region" description="Polar residues" evidence="1">
    <location>
        <begin position="718"/>
        <end position="733"/>
    </location>
</feature>
<feature type="domain" description="SEC7" evidence="3">
    <location>
        <begin position="972"/>
        <end position="1113"/>
    </location>
</feature>
<feature type="region of interest" description="Disordered" evidence="1">
    <location>
        <begin position="484"/>
        <end position="532"/>
    </location>
</feature>
<evidence type="ECO:0000256" key="1">
    <source>
        <dbReference type="SAM" id="MobiDB-lite"/>
    </source>
</evidence>
<dbReference type="SUPFAM" id="SSF50729">
    <property type="entry name" value="PH domain-like"/>
    <property type="match status" value="1"/>
</dbReference>
<feature type="compositionally biased region" description="Pro residues" evidence="1">
    <location>
        <begin position="39"/>
        <end position="50"/>
    </location>
</feature>
<feature type="compositionally biased region" description="Basic and acidic residues" evidence="1">
    <location>
        <begin position="55"/>
        <end position="67"/>
    </location>
</feature>
<dbReference type="PROSITE" id="PS50003">
    <property type="entry name" value="PH_DOMAIN"/>
    <property type="match status" value="1"/>
</dbReference>
<dbReference type="Pfam" id="PF01369">
    <property type="entry name" value="Sec7"/>
    <property type="match status" value="1"/>
</dbReference>
<dbReference type="InterPro" id="IPR041681">
    <property type="entry name" value="PH_9"/>
</dbReference>
<feature type="compositionally biased region" description="Polar residues" evidence="1">
    <location>
        <begin position="302"/>
        <end position="322"/>
    </location>
</feature>
<accession>A0A5C3DVC6</accession>
<feature type="region of interest" description="Disordered" evidence="1">
    <location>
        <begin position="1274"/>
        <end position="1306"/>
    </location>
</feature>
<feature type="compositionally biased region" description="Basic and acidic residues" evidence="1">
    <location>
        <begin position="348"/>
        <end position="360"/>
    </location>
</feature>
<gene>
    <name evidence="4" type="ORF">UTRI_00628</name>
</gene>
<feature type="compositionally biased region" description="Low complexity" evidence="1">
    <location>
        <begin position="363"/>
        <end position="376"/>
    </location>
</feature>
<dbReference type="PANTHER" id="PTHR10663">
    <property type="entry name" value="GUANYL-NUCLEOTIDE EXCHANGE FACTOR"/>
    <property type="match status" value="1"/>
</dbReference>
<dbReference type="Proteomes" id="UP000324022">
    <property type="component" value="Unassembled WGS sequence"/>
</dbReference>
<feature type="compositionally biased region" description="Polar residues" evidence="1">
    <location>
        <begin position="809"/>
        <end position="821"/>
    </location>
</feature>
<dbReference type="SMART" id="SM00233">
    <property type="entry name" value="PH"/>
    <property type="match status" value="1"/>
</dbReference>
<feature type="region of interest" description="Disordered" evidence="1">
    <location>
        <begin position="790"/>
        <end position="821"/>
    </location>
</feature>
<evidence type="ECO:0000313" key="4">
    <source>
        <dbReference type="EMBL" id="SPO21151.1"/>
    </source>
</evidence>
<evidence type="ECO:0000259" key="3">
    <source>
        <dbReference type="PROSITE" id="PS50190"/>
    </source>
</evidence>
<feature type="compositionally biased region" description="Basic and acidic residues" evidence="1">
    <location>
        <begin position="178"/>
        <end position="187"/>
    </location>
</feature>
<dbReference type="Gene3D" id="2.30.29.30">
    <property type="entry name" value="Pleckstrin-homology domain (PH domain)/Phosphotyrosine-binding domain (PTB)"/>
    <property type="match status" value="1"/>
</dbReference>
<feature type="compositionally biased region" description="Low complexity" evidence="1">
    <location>
        <begin position="938"/>
        <end position="960"/>
    </location>
</feature>
<dbReference type="InterPro" id="IPR001849">
    <property type="entry name" value="PH_domain"/>
</dbReference>
<dbReference type="PANTHER" id="PTHR10663:SF373">
    <property type="entry name" value="PH AND SEC7 DOMAIN-CONTAINING PROTEIN C11E3.11C"/>
    <property type="match status" value="1"/>
</dbReference>
<reference evidence="4 5" key="1">
    <citation type="submission" date="2018-03" db="EMBL/GenBank/DDBJ databases">
        <authorList>
            <person name="Guldener U."/>
        </authorList>
    </citation>
    <scope>NUCLEOTIDE SEQUENCE [LARGE SCALE GENOMIC DNA]</scope>
    <source>
        <strain evidence="4 5">NBRC100155</strain>
    </source>
</reference>
<dbReference type="PROSITE" id="PS50190">
    <property type="entry name" value="SEC7"/>
    <property type="match status" value="1"/>
</dbReference>
<organism evidence="4 5">
    <name type="scientific">Ustilago trichophora</name>
    <dbReference type="NCBI Taxonomy" id="86804"/>
    <lineage>
        <taxon>Eukaryota</taxon>
        <taxon>Fungi</taxon>
        <taxon>Dikarya</taxon>
        <taxon>Basidiomycota</taxon>
        <taxon>Ustilaginomycotina</taxon>
        <taxon>Ustilaginomycetes</taxon>
        <taxon>Ustilaginales</taxon>
        <taxon>Ustilaginaceae</taxon>
        <taxon>Ustilago</taxon>
    </lineage>
</organism>
<feature type="compositionally biased region" description="Low complexity" evidence="1">
    <location>
        <begin position="405"/>
        <end position="421"/>
    </location>
</feature>
<dbReference type="Gene3D" id="1.10.1000.11">
    <property type="entry name" value="Arf Nucleotide-binding Site Opener,domain 2"/>
    <property type="match status" value="1"/>
</dbReference>
<feature type="region of interest" description="Disordered" evidence="1">
    <location>
        <begin position="839"/>
        <end position="889"/>
    </location>
</feature>
<evidence type="ECO:0000259" key="2">
    <source>
        <dbReference type="PROSITE" id="PS50003"/>
    </source>
</evidence>
<dbReference type="InterPro" id="IPR000904">
    <property type="entry name" value="Sec7_dom"/>
</dbReference>
<dbReference type="SUPFAM" id="SSF48425">
    <property type="entry name" value="Sec7 domain"/>
    <property type="match status" value="1"/>
</dbReference>
<evidence type="ECO:0008006" key="6">
    <source>
        <dbReference type="Google" id="ProtNLM"/>
    </source>
</evidence>
<feature type="compositionally biased region" description="Polar residues" evidence="1">
    <location>
        <begin position="251"/>
        <end position="262"/>
    </location>
</feature>
<dbReference type="SMART" id="SM00222">
    <property type="entry name" value="Sec7"/>
    <property type="match status" value="1"/>
</dbReference>
<sequence length="1725" mass="183811">MSSTHILTDGDGTPQRTSISSDHSEIPSYPQSDTYASPSDPPVELPPINAPSPRSLERELDPKRPLRGDFPTIRANGRHPQHRPDTASTTASFASASADTPSRPSAASSSSSRHASPKKSAPSRIGRSFEALLASDETYVLRESAKVALDPEDSLDSRTSSSSAQGLLRPSSSANRVIVERRRERSDSSSQSAGLEELDKELADTTPRPPDADIFQTPLRKPQLSASAGTIIRSSSGGVRTNGGHIPPSPDRSTSLQQYQGASPSTSSPSSKRLPAAMSAMPGFMLPPGSESPRGTLRSRPRATSSIGLEQEINATSSTKSGADQAASMGSFRQRMKKTSGFLRKLRKDNTQTRRDKDAPRPSGSSSSGHAYSIGSNPSATSLGRSGTSELTVGAASLGRRESKTSVLSQGGSSTTGSTSHSLHKQTTHFASTDGVAVPSIPERFIQPSSSSGSYVAAEWSAAEPHMSNLDHTLAADMQELVPPSRSGLRVPSAPATLTEWSPTARVALPQRSSSQGHERNKSLGSSDSTGAIRLAVQQLESHMNDALKEAPAQKIHVAEERDAPMPKQRWGPSPQLPDLDIQRYKERSGSFLEEKELVSPKACIHSEIEASEPFRSPRAASYPTTPATVDSYPDYIRKGPEHVAATGLGINPGPPGQASATFSHLQQSPSGARIDPVSTRALENGSNADAQPTKPEPSKSTGSLRRPNPSDPLDGTDSPQYANSARSSQRNSVVDPIADVVSRRTADSGASLISVRSFETAAESAGLDSADPRVSSFTVPPRVSEAIHTASPRLSHDHANGLGGSPLTGHSASRLQQAQHADSFDVVTDTHRLVQDQVDDSRLSDVGEDPEQSIRLVAKRSNTEDLDVPSPSHDGGATTIVTAPATPDMDPSALPKMVELSEHSFLRPGRNGSIGRGLSNDSSSVKVGAGLLSTPSVLRSPSPISSSTSARTSFDAASRPNHEEGSAPPAIAASAQELATKCWEEDPGFLKREKIAEWLGGLGLINRAARTFYFANFDFSGLRLDVAFRRLCDKLFLRAETQQIDRILAAFSQRYYECNPDSVFGSSDVIHSVVFSILLLNTDLHIAELQERMTRQQFVRNTLSAIAESSPDAQALSVQDDSRSSFSVAPNEFARSADAAPQSFNPAQRRNSISSYLGGRSKQTSSSTNLETSSDAVYQDSSRPGTAMSGAKGKEAEIEIMLRDIYAAVKSERILLPSPESGSGPVAAGRPSGTFSAAGGRRKMGMGSDRMTALKRGSIRGIQGLLGGLGSNPSLLDPSISPNPSRSSVDSWGRPSQSLASGVDRDRLLSPLPSITPGFASTLTQTIIKESMEEEAAAGNPNLSVTTENPLDEEDDDDKLALAGPPWAKEGSLTRKHYWEGAGKRSKDKSWTELFVVVSKGMLSMFRFDTGGSSSVSVGASSKAKGRTSAAGSGGAASSAVLGGGNWLSNATCLGEIPLAHSLANALPPPGYNKNRPYVFALTLPGGKVFFFQTGHEELVNEWVSTCNYWAARQSKEPLAGGVSNMEYGWNKVLPQLSDDEYEELNNVTPPESSIYGGGGGLLASDNRSVRSGRSSKARTFASPTGSAAPSIGTSNNAGFMSNERTFINEWRTPQLPTVPSTLSEERQLARLEKQVSTIESDLTMHNELRQPMLSLYSPKGQNHAKALANWERKSNYLLQELVKYQSYVEILKKSGDLKAERRAKREVEGMIEAGDAALAELRI</sequence>
<feature type="region of interest" description="Disordered" evidence="1">
    <location>
        <begin position="1219"/>
        <end position="1247"/>
    </location>
</feature>
<dbReference type="CDD" id="cd00171">
    <property type="entry name" value="Sec7"/>
    <property type="match status" value="1"/>
</dbReference>
<dbReference type="GO" id="GO:0032012">
    <property type="term" value="P:regulation of ARF protein signal transduction"/>
    <property type="evidence" value="ECO:0007669"/>
    <property type="project" value="InterPro"/>
</dbReference>
<protein>
    <recommendedName>
        <fullName evidence="6">SEC7 domain-containing protein</fullName>
    </recommendedName>
</protein>
<feature type="compositionally biased region" description="Low complexity" evidence="1">
    <location>
        <begin position="86"/>
        <end position="123"/>
    </location>
</feature>
<dbReference type="Pfam" id="PF15410">
    <property type="entry name" value="PH_9"/>
    <property type="match status" value="1"/>
</dbReference>
<name>A0A5C3DVC6_9BASI</name>
<feature type="region of interest" description="Disordered" evidence="1">
    <location>
        <begin position="938"/>
        <end position="971"/>
    </location>
</feature>
<proteinExistence type="predicted"/>
<feature type="compositionally biased region" description="Polar residues" evidence="1">
    <location>
        <begin position="1143"/>
        <end position="1185"/>
    </location>
</feature>
<feature type="region of interest" description="Disordered" evidence="1">
    <location>
        <begin position="1335"/>
        <end position="1356"/>
    </location>
</feature>
<keyword evidence="5" id="KW-1185">Reference proteome</keyword>
<feature type="compositionally biased region" description="Polar residues" evidence="1">
    <location>
        <begin position="224"/>
        <end position="239"/>
    </location>
</feature>
<dbReference type="InterPro" id="IPR035999">
    <property type="entry name" value="Sec7_dom_sf"/>
</dbReference>
<dbReference type="InterPro" id="IPR011993">
    <property type="entry name" value="PH-like_dom_sf"/>
</dbReference>
<feature type="region of interest" description="Disordered" evidence="1">
    <location>
        <begin position="610"/>
        <end position="737"/>
    </location>
</feature>
<dbReference type="InterPro" id="IPR023394">
    <property type="entry name" value="Sec7_C_sf"/>
</dbReference>
<dbReference type="GO" id="GO:0005085">
    <property type="term" value="F:guanyl-nucleotide exchange factor activity"/>
    <property type="evidence" value="ECO:0007669"/>
    <property type="project" value="InterPro"/>
</dbReference>
<dbReference type="EMBL" id="OOIN01000002">
    <property type="protein sequence ID" value="SPO21151.1"/>
    <property type="molecule type" value="Genomic_DNA"/>
</dbReference>
<dbReference type="OrthoDB" id="2157641at2759"/>
<evidence type="ECO:0000313" key="5">
    <source>
        <dbReference type="Proteomes" id="UP000324022"/>
    </source>
</evidence>
<feature type="compositionally biased region" description="Polar residues" evidence="1">
    <location>
        <begin position="377"/>
        <end position="391"/>
    </location>
</feature>
<feature type="compositionally biased region" description="Polar residues" evidence="1">
    <location>
        <begin position="659"/>
        <end position="671"/>
    </location>
</feature>
<feature type="region of interest" description="Disordered" evidence="1">
    <location>
        <begin position="1138"/>
        <end position="1194"/>
    </location>
</feature>
<feature type="region of interest" description="Disordered" evidence="1">
    <location>
        <begin position="1"/>
        <end position="126"/>
    </location>
</feature>